<dbReference type="Gene3D" id="3.40.50.12580">
    <property type="match status" value="1"/>
</dbReference>
<proteinExistence type="predicted"/>
<name>A0A6S6R0X5_9FIRM</name>
<evidence type="ECO:0000313" key="2">
    <source>
        <dbReference type="Proteomes" id="UP000515561"/>
    </source>
</evidence>
<reference evidence="1 2" key="1">
    <citation type="journal article" date="2016" name="Int. J. Syst. Evol. Microbiol.">
        <title>Descriptions of Anaerotaenia torta gen. nov., sp. nov. and Anaerocolumna cellulosilytica gen. nov., sp. nov. isolated from a methanogenic reactor of cattle waste.</title>
        <authorList>
            <person name="Uek A."/>
            <person name="Ohtaki Y."/>
            <person name="Kaku N."/>
            <person name="Ueki K."/>
        </authorList>
    </citation>
    <scope>NUCLEOTIDE SEQUENCE [LARGE SCALE GENOMIC DNA]</scope>
    <source>
        <strain evidence="1 2">SN021</strain>
    </source>
</reference>
<gene>
    <name evidence="1" type="ORF">acsn021_05190</name>
</gene>
<sequence>MRKYLKEKLMTLFSEMKEAEKTLLRLIKSEDNFNLQYLLTELQQAALAIGKEAEKSEGDDSTFIHLLEEYCELIWQCNISKTCSEKLKILAQISDKRKDATSILKHYIQTQYEIVFLPYKASMWDSLESVWRAAKEDINCDCYVIPIPYYDKRPDGSLGDMHYEGHQLPEYVSVTDYKHYDFRTNHPDVIYFHNPYDQYNYVTSVHPDYYSNRLKEYTDMLVYIPYFVSSDNVPEHFCSTMGVFRADRVIVESEKIRQTYMNVYMNILGEEQKKSDIVNGYVNKKYWNNLKQIAETKFLNLGNPKYDKVILAQDAVIPKEWEELIIKTDGSKKKVIFYNTTVDAILKSREKALLKIKNTLDFFREQMDVVLLWRPHPLVRATISSVIPQLSDEYDDLVEKYQSEGWGIFDDTTDFNRAIIISDAYYGDKSSVVALYELTGKPVLIQSLDIIT</sequence>
<dbReference type="AlphaFoldDB" id="A0A6S6R0X5"/>
<dbReference type="Proteomes" id="UP000515561">
    <property type="component" value="Chromosome"/>
</dbReference>
<evidence type="ECO:0000313" key="1">
    <source>
        <dbReference type="EMBL" id="BCJ92950.1"/>
    </source>
</evidence>
<dbReference type="EMBL" id="AP023367">
    <property type="protein sequence ID" value="BCJ92950.1"/>
    <property type="molecule type" value="Genomic_DNA"/>
</dbReference>
<dbReference type="InterPro" id="IPR043148">
    <property type="entry name" value="TagF_C"/>
</dbReference>
<accession>A0A6S6R0X5</accession>
<protein>
    <submittedName>
        <fullName evidence="1">Uncharacterized protein</fullName>
    </submittedName>
</protein>
<dbReference type="KEGG" id="acel:acsn021_05190"/>
<keyword evidence="2" id="KW-1185">Reference proteome</keyword>
<dbReference type="RefSeq" id="WP_184092630.1">
    <property type="nucleotide sequence ID" value="NZ_AP023367.1"/>
</dbReference>
<organism evidence="1 2">
    <name type="scientific">Anaerocolumna cellulosilytica</name>
    <dbReference type="NCBI Taxonomy" id="433286"/>
    <lineage>
        <taxon>Bacteria</taxon>
        <taxon>Bacillati</taxon>
        <taxon>Bacillota</taxon>
        <taxon>Clostridia</taxon>
        <taxon>Lachnospirales</taxon>
        <taxon>Lachnospiraceae</taxon>
        <taxon>Anaerocolumna</taxon>
    </lineage>
</organism>